<name>A0A0V0RAP1_9BILA</name>
<evidence type="ECO:0000313" key="3">
    <source>
        <dbReference type="Proteomes" id="UP000054630"/>
    </source>
</evidence>
<dbReference type="Proteomes" id="UP000054630">
    <property type="component" value="Unassembled WGS sequence"/>
</dbReference>
<reference evidence="2 3" key="1">
    <citation type="submission" date="2015-01" db="EMBL/GenBank/DDBJ databases">
        <title>Evolution of Trichinella species and genotypes.</title>
        <authorList>
            <person name="Korhonen P.K."/>
            <person name="Edoardo P."/>
            <person name="Giuseppe L.R."/>
            <person name="Gasser R.B."/>
        </authorList>
    </citation>
    <scope>NUCLEOTIDE SEQUENCE [LARGE SCALE GENOMIC DNA]</scope>
    <source>
        <strain evidence="2">ISS37</strain>
    </source>
</reference>
<dbReference type="OrthoDB" id="10542830at2759"/>
<protein>
    <submittedName>
        <fullName evidence="2">Uncharacterized protein</fullName>
    </submittedName>
</protein>
<feature type="non-terminal residue" evidence="2">
    <location>
        <position position="42"/>
    </location>
</feature>
<dbReference type="AlphaFoldDB" id="A0A0V0RAP1"/>
<keyword evidence="3" id="KW-1185">Reference proteome</keyword>
<dbReference type="STRING" id="6336.A0A0V0RAP1"/>
<gene>
    <name evidence="2" type="ORF">T07_9352</name>
</gene>
<feature type="region of interest" description="Disordered" evidence="1">
    <location>
        <begin position="1"/>
        <end position="42"/>
    </location>
</feature>
<evidence type="ECO:0000256" key="1">
    <source>
        <dbReference type="SAM" id="MobiDB-lite"/>
    </source>
</evidence>
<organism evidence="2 3">
    <name type="scientific">Trichinella nelsoni</name>
    <dbReference type="NCBI Taxonomy" id="6336"/>
    <lineage>
        <taxon>Eukaryota</taxon>
        <taxon>Metazoa</taxon>
        <taxon>Ecdysozoa</taxon>
        <taxon>Nematoda</taxon>
        <taxon>Enoplea</taxon>
        <taxon>Dorylaimia</taxon>
        <taxon>Trichinellida</taxon>
        <taxon>Trichinellidae</taxon>
        <taxon>Trichinella</taxon>
    </lineage>
</organism>
<proteinExistence type="predicted"/>
<sequence>MDVVHHHAFAGSRSTSNRLGRVSTPRAVRSRTDRTVLVVPRR</sequence>
<accession>A0A0V0RAP1</accession>
<comment type="caution">
    <text evidence="2">The sequence shown here is derived from an EMBL/GenBank/DDBJ whole genome shotgun (WGS) entry which is preliminary data.</text>
</comment>
<evidence type="ECO:0000313" key="2">
    <source>
        <dbReference type="EMBL" id="KRX11565.1"/>
    </source>
</evidence>
<dbReference type="EMBL" id="JYDL01001914">
    <property type="protein sequence ID" value="KRX11565.1"/>
    <property type="molecule type" value="Genomic_DNA"/>
</dbReference>